<evidence type="ECO:0000313" key="2">
    <source>
        <dbReference type="Proteomes" id="UP001253595"/>
    </source>
</evidence>
<dbReference type="RefSeq" id="WP_310071440.1">
    <property type="nucleotide sequence ID" value="NZ_JAVDVX010000003.1"/>
</dbReference>
<name>A0ABU1UX65_9GAMM</name>
<dbReference type="EMBL" id="JAVDVX010000003">
    <property type="protein sequence ID" value="MDR7089776.1"/>
    <property type="molecule type" value="Genomic_DNA"/>
</dbReference>
<gene>
    <name evidence="1" type="ORF">J2X05_001798</name>
</gene>
<keyword evidence="2" id="KW-1185">Reference proteome</keyword>
<dbReference type="Proteomes" id="UP001253595">
    <property type="component" value="Unassembled WGS sequence"/>
</dbReference>
<sequence length="105" mass="11666">MSWSGVHGHFCFDGKEPPISLHVDMLEGHAVHEDGEAHQDIDIEQPQSILVKTFKLDLFLPVFLAVIIVLRERGTTFTIQSIPSLRTRHIVGVLPLLRAPPAIPA</sequence>
<evidence type="ECO:0000313" key="1">
    <source>
        <dbReference type="EMBL" id="MDR7089776.1"/>
    </source>
</evidence>
<proteinExistence type="predicted"/>
<reference evidence="1 2" key="1">
    <citation type="submission" date="2023-07" db="EMBL/GenBank/DDBJ databases">
        <title>Sorghum-associated microbial communities from plants grown in Nebraska, USA.</title>
        <authorList>
            <person name="Schachtman D."/>
        </authorList>
    </citation>
    <scope>NUCLEOTIDE SEQUENCE [LARGE SCALE GENOMIC DNA]</scope>
    <source>
        <strain evidence="1 2">BE190</strain>
    </source>
</reference>
<accession>A0ABU1UX65</accession>
<comment type="caution">
    <text evidence="1">The sequence shown here is derived from an EMBL/GenBank/DDBJ whole genome shotgun (WGS) entry which is preliminary data.</text>
</comment>
<protein>
    <submittedName>
        <fullName evidence="1">Uncharacterized protein</fullName>
    </submittedName>
</protein>
<organism evidence="1 2">
    <name type="scientific">Cellvibrio fibrivorans</name>
    <dbReference type="NCBI Taxonomy" id="126350"/>
    <lineage>
        <taxon>Bacteria</taxon>
        <taxon>Pseudomonadati</taxon>
        <taxon>Pseudomonadota</taxon>
        <taxon>Gammaproteobacteria</taxon>
        <taxon>Cellvibrionales</taxon>
        <taxon>Cellvibrionaceae</taxon>
        <taxon>Cellvibrio</taxon>
    </lineage>
</organism>